<evidence type="ECO:0000313" key="1">
    <source>
        <dbReference type="EMBL" id="KAI5656887.1"/>
    </source>
</evidence>
<gene>
    <name evidence="1" type="ORF">M9H77_25680</name>
</gene>
<proteinExistence type="predicted"/>
<dbReference type="EMBL" id="CM044706">
    <property type="protein sequence ID" value="KAI5656887.1"/>
    <property type="molecule type" value="Genomic_DNA"/>
</dbReference>
<organism evidence="1 2">
    <name type="scientific">Catharanthus roseus</name>
    <name type="common">Madagascar periwinkle</name>
    <name type="synonym">Vinca rosea</name>
    <dbReference type="NCBI Taxonomy" id="4058"/>
    <lineage>
        <taxon>Eukaryota</taxon>
        <taxon>Viridiplantae</taxon>
        <taxon>Streptophyta</taxon>
        <taxon>Embryophyta</taxon>
        <taxon>Tracheophyta</taxon>
        <taxon>Spermatophyta</taxon>
        <taxon>Magnoliopsida</taxon>
        <taxon>eudicotyledons</taxon>
        <taxon>Gunneridae</taxon>
        <taxon>Pentapetalae</taxon>
        <taxon>asterids</taxon>
        <taxon>lamiids</taxon>
        <taxon>Gentianales</taxon>
        <taxon>Apocynaceae</taxon>
        <taxon>Rauvolfioideae</taxon>
        <taxon>Vinceae</taxon>
        <taxon>Catharanthinae</taxon>
        <taxon>Catharanthus</taxon>
    </lineage>
</organism>
<reference evidence="2" key="1">
    <citation type="journal article" date="2023" name="Nat. Plants">
        <title>Single-cell RNA sequencing provides a high-resolution roadmap for understanding the multicellular compartmentation of specialized metabolism.</title>
        <authorList>
            <person name="Sun S."/>
            <person name="Shen X."/>
            <person name="Li Y."/>
            <person name="Li Y."/>
            <person name="Wang S."/>
            <person name="Li R."/>
            <person name="Zhang H."/>
            <person name="Shen G."/>
            <person name="Guo B."/>
            <person name="Wei J."/>
            <person name="Xu J."/>
            <person name="St-Pierre B."/>
            <person name="Chen S."/>
            <person name="Sun C."/>
        </authorList>
    </citation>
    <scope>NUCLEOTIDE SEQUENCE [LARGE SCALE GENOMIC DNA]</scope>
</reference>
<evidence type="ECO:0000313" key="2">
    <source>
        <dbReference type="Proteomes" id="UP001060085"/>
    </source>
</evidence>
<dbReference type="Proteomes" id="UP001060085">
    <property type="component" value="Linkage Group LG06"/>
</dbReference>
<name>A0ACC0A8W5_CATRO</name>
<sequence length="577" mass="66418">MAMTFPQSNPSSITWTAKSISPSFKIPQISFSCRASSSNNNKWSIAQNLTTNSNNNLRLSLGNYNDDQLYIKREEKLMDVKYMLLEEGQEDDPMKCLIFVDAIQRLGIDYHFREEIETKLWRLHCTSAQTQALDQVSLYFRLLRQGGYHVHADVFNNFKDKEGKFERTLRKDIRALRGLYEAAQLSVEGEDILDEAANFSSKFLNEWLRNRNVDDDKAAAAIANTLRHPYHKSLAKFEAKNFLTEFKGHNSWESTLQELSCLDSFFAQSVHRADLSQISKWWNDLGLAKELKLARDQPLKWYTCAMASLTDLSLSEERIELTKFISLVYIIDDIFDLYGKPHELALFTEAVNRWELASIGQLPDYMKMSFRALYDITNETSQMIKMKHGSDPIIPLQKAWASLCNAFLVEAKWFASEELPNPEEYLKNGTISSGVHVLGVHLFFLLGFGTTEKSVVKLEHVSAIISSVAKILRLWDDLGSAKDEDQEGHDCSYIDCYMKQNKEVSVEFVRKHVSEMISSEWKRINKQCLSLNPSSASFQNSVLNTARMVPLMYDYDNHQRLPLLEQHIKSMFYDDTV</sequence>
<keyword evidence="2" id="KW-1185">Reference proteome</keyword>
<comment type="caution">
    <text evidence="1">The sequence shown here is derived from an EMBL/GenBank/DDBJ whole genome shotgun (WGS) entry which is preliminary data.</text>
</comment>
<accession>A0ACC0A8W5</accession>
<protein>
    <submittedName>
        <fullName evidence="1">Uncharacterized protein</fullName>
    </submittedName>
</protein>